<sequence length="61" mass="7244">MNWAPEYLQAEMDYRIERAQGDPRTTLEHRRAAAKSHQSWWHRHVAHPATHHDESEESRAA</sequence>
<evidence type="ECO:0000313" key="2">
    <source>
        <dbReference type="EMBL" id="TDV41717.1"/>
    </source>
</evidence>
<feature type="region of interest" description="Disordered" evidence="1">
    <location>
        <begin position="30"/>
        <end position="61"/>
    </location>
</feature>
<proteinExistence type="predicted"/>
<gene>
    <name evidence="2" type="ORF">CLV71_11939</name>
</gene>
<accession>A0A4R7UZU0</accession>
<keyword evidence="3" id="KW-1185">Reference proteome</keyword>
<dbReference type="OrthoDB" id="3699707at2"/>
<evidence type="ECO:0000256" key="1">
    <source>
        <dbReference type="SAM" id="MobiDB-lite"/>
    </source>
</evidence>
<evidence type="ECO:0000313" key="3">
    <source>
        <dbReference type="Proteomes" id="UP000294927"/>
    </source>
</evidence>
<dbReference type="EMBL" id="SOCP01000019">
    <property type="protein sequence ID" value="TDV41717.1"/>
    <property type="molecule type" value="Genomic_DNA"/>
</dbReference>
<organism evidence="2 3">
    <name type="scientific">Actinophytocola oryzae</name>
    <dbReference type="NCBI Taxonomy" id="502181"/>
    <lineage>
        <taxon>Bacteria</taxon>
        <taxon>Bacillati</taxon>
        <taxon>Actinomycetota</taxon>
        <taxon>Actinomycetes</taxon>
        <taxon>Pseudonocardiales</taxon>
        <taxon>Pseudonocardiaceae</taxon>
    </lineage>
</organism>
<feature type="compositionally biased region" description="Basic and acidic residues" evidence="1">
    <location>
        <begin position="50"/>
        <end position="61"/>
    </location>
</feature>
<reference evidence="2 3" key="1">
    <citation type="submission" date="2019-03" db="EMBL/GenBank/DDBJ databases">
        <title>Genomic Encyclopedia of Archaeal and Bacterial Type Strains, Phase II (KMG-II): from individual species to whole genera.</title>
        <authorList>
            <person name="Goeker M."/>
        </authorList>
    </citation>
    <scope>NUCLEOTIDE SEQUENCE [LARGE SCALE GENOMIC DNA]</scope>
    <source>
        <strain evidence="2 3">DSM 45499</strain>
    </source>
</reference>
<dbReference type="AlphaFoldDB" id="A0A4R7UZU0"/>
<protein>
    <submittedName>
        <fullName evidence="2">Uncharacterized protein</fullName>
    </submittedName>
</protein>
<comment type="caution">
    <text evidence="2">The sequence shown here is derived from an EMBL/GenBank/DDBJ whole genome shotgun (WGS) entry which is preliminary data.</text>
</comment>
<dbReference type="RefSeq" id="WP_133907527.1">
    <property type="nucleotide sequence ID" value="NZ_SOCP01000019.1"/>
</dbReference>
<dbReference type="Proteomes" id="UP000294927">
    <property type="component" value="Unassembled WGS sequence"/>
</dbReference>
<name>A0A4R7UZU0_9PSEU</name>